<reference evidence="1 2" key="1">
    <citation type="submission" date="2016-07" db="EMBL/GenBank/DDBJ databases">
        <authorList>
            <person name="Lefevre C.T."/>
        </authorList>
    </citation>
    <scope>NUCLEOTIDE SEQUENCE [LARGE SCALE GENOMIC DNA]</scope>
    <source>
        <strain evidence="1">PR1</strain>
    </source>
</reference>
<name>A0A1C3RH42_9PROT</name>
<gene>
    <name evidence="1" type="ORF">MTBPR1_220012</name>
</gene>
<accession>A0A1C3RH42</accession>
<dbReference type="EMBL" id="FLYE01000015">
    <property type="protein sequence ID" value="SCA56579.1"/>
    <property type="molecule type" value="Genomic_DNA"/>
</dbReference>
<protein>
    <submittedName>
        <fullName evidence="1">Uncharacterized protein</fullName>
    </submittedName>
</protein>
<dbReference type="AlphaFoldDB" id="A0A1C3RH42"/>
<organism evidence="1 2">
    <name type="scientific">Candidatus Terasakiella magnetica</name>
    <dbReference type="NCBI Taxonomy" id="1867952"/>
    <lineage>
        <taxon>Bacteria</taxon>
        <taxon>Pseudomonadati</taxon>
        <taxon>Pseudomonadota</taxon>
        <taxon>Alphaproteobacteria</taxon>
        <taxon>Rhodospirillales</taxon>
        <taxon>Terasakiellaceae</taxon>
        <taxon>Terasakiella</taxon>
    </lineage>
</organism>
<keyword evidence="2" id="KW-1185">Reference proteome</keyword>
<dbReference type="Proteomes" id="UP000231658">
    <property type="component" value="Unassembled WGS sequence"/>
</dbReference>
<dbReference type="STRING" id="1867952.MTBPR1_220012"/>
<proteinExistence type="predicted"/>
<evidence type="ECO:0000313" key="2">
    <source>
        <dbReference type="Proteomes" id="UP000231658"/>
    </source>
</evidence>
<sequence length="57" mass="6487">MEIQNQYLAETELIPTWDYVAARLTEGKVPNLSGEVKEWNAGTLRTQASRGTFDEEE</sequence>
<evidence type="ECO:0000313" key="1">
    <source>
        <dbReference type="EMBL" id="SCA56579.1"/>
    </source>
</evidence>